<keyword evidence="2" id="KW-0732">Signal</keyword>
<evidence type="ECO:0000256" key="1">
    <source>
        <dbReference type="SAM" id="Phobius"/>
    </source>
</evidence>
<feature type="signal peptide" evidence="2">
    <location>
        <begin position="1"/>
        <end position="18"/>
    </location>
</feature>
<dbReference type="AlphaFoldDB" id="A0A9P1I8F6"/>
<dbReference type="EMBL" id="CANHGI010000001">
    <property type="protein sequence ID" value="CAI5440299.1"/>
    <property type="molecule type" value="Genomic_DNA"/>
</dbReference>
<evidence type="ECO:0000256" key="2">
    <source>
        <dbReference type="SAM" id="SignalP"/>
    </source>
</evidence>
<keyword evidence="1" id="KW-0472">Membrane</keyword>
<accession>A0A9P1I8F6</accession>
<feature type="chain" id="PRO_5040426506" evidence="2">
    <location>
        <begin position="19"/>
        <end position="518"/>
    </location>
</feature>
<proteinExistence type="predicted"/>
<reference evidence="3" key="1">
    <citation type="submission" date="2022-11" db="EMBL/GenBank/DDBJ databases">
        <authorList>
            <person name="Kikuchi T."/>
        </authorList>
    </citation>
    <scope>NUCLEOTIDE SEQUENCE</scope>
    <source>
        <strain evidence="3">PS1010</strain>
    </source>
</reference>
<keyword evidence="1" id="KW-1133">Transmembrane helix</keyword>
<feature type="transmembrane region" description="Helical" evidence="1">
    <location>
        <begin position="483"/>
        <end position="513"/>
    </location>
</feature>
<keyword evidence="4" id="KW-1185">Reference proteome</keyword>
<protein>
    <submittedName>
        <fullName evidence="3">Uncharacterized protein</fullName>
    </submittedName>
</protein>
<keyword evidence="1" id="KW-0812">Transmembrane</keyword>
<evidence type="ECO:0000313" key="3">
    <source>
        <dbReference type="EMBL" id="CAI5440299.1"/>
    </source>
</evidence>
<dbReference type="Proteomes" id="UP001152747">
    <property type="component" value="Unassembled WGS sequence"/>
</dbReference>
<name>A0A9P1I8F6_9PELO</name>
<comment type="caution">
    <text evidence="3">The sequence shown here is derived from an EMBL/GenBank/DDBJ whole genome shotgun (WGS) entry which is preliminary data.</text>
</comment>
<sequence length="518" mass="60235">MNIKIAIFLLEILNLSNSSKSAGKFDEFLILSELSENATRLCVEFFESDKYRFFEDIQSEAINQLRFENQLKFGKNIEEGDEIYIAFEIQNLTIPSSIQFPVLSNDKYFAKIEISDLNIELSSYVDIKVPSKNIKFESNSLNFYEFNIRFSDGKIYLSNIESGKKILKSEVDLSIKPQYSSNTVKIQNLFIFDIIYHNGCNINGTYYRNLEKYRNFSRETRKFERSVLEGLGILSGRTGVHNISLASKSDWSEEFMFHLLFGNSKENPSFFQIQYKNDEEIAYDYKIENNTLKIGYLEKHWKVYVVSASWESEFLHETPENVSDLDEGLSLVFNDTKSRSYPVQRSVLEGSKDQIIIMEHSHPCKDGYNCKYAKNEIKIKIESNSIFGFRYLDKKDYLINFCFISDFKNRNEKSLPFYKNCKSIDNPLYFDSESKSVIGGIISKKISKKSSKIMEFSNIQVESKEIDMILKKRNEKSESIKDYSVILSVLGSLTVITIIIQIFNFIIMHTFLFSLKGK</sequence>
<organism evidence="3 4">
    <name type="scientific">Caenorhabditis angaria</name>
    <dbReference type="NCBI Taxonomy" id="860376"/>
    <lineage>
        <taxon>Eukaryota</taxon>
        <taxon>Metazoa</taxon>
        <taxon>Ecdysozoa</taxon>
        <taxon>Nematoda</taxon>
        <taxon>Chromadorea</taxon>
        <taxon>Rhabditida</taxon>
        <taxon>Rhabditina</taxon>
        <taxon>Rhabditomorpha</taxon>
        <taxon>Rhabditoidea</taxon>
        <taxon>Rhabditidae</taxon>
        <taxon>Peloderinae</taxon>
        <taxon>Caenorhabditis</taxon>
    </lineage>
</organism>
<gene>
    <name evidence="3" type="ORF">CAMP_LOCUS2936</name>
</gene>
<evidence type="ECO:0000313" key="4">
    <source>
        <dbReference type="Proteomes" id="UP001152747"/>
    </source>
</evidence>